<dbReference type="SMART" id="SM00387">
    <property type="entry name" value="HATPase_c"/>
    <property type="match status" value="1"/>
</dbReference>
<evidence type="ECO:0000259" key="12">
    <source>
        <dbReference type="PROSITE" id="PS50112"/>
    </source>
</evidence>
<dbReference type="InterPro" id="IPR013656">
    <property type="entry name" value="PAS_4"/>
</dbReference>
<dbReference type="GO" id="GO:0000155">
    <property type="term" value="F:phosphorelay sensor kinase activity"/>
    <property type="evidence" value="ECO:0007669"/>
    <property type="project" value="InterPro"/>
</dbReference>
<dbReference type="PANTHER" id="PTHR43065:SF46">
    <property type="entry name" value="C4-DICARBOXYLATE TRANSPORT SENSOR PROTEIN DCTB"/>
    <property type="match status" value="1"/>
</dbReference>
<feature type="domain" description="Response regulatory" evidence="11">
    <location>
        <begin position="664"/>
        <end position="780"/>
    </location>
</feature>
<dbReference type="InterPro" id="IPR000014">
    <property type="entry name" value="PAS"/>
</dbReference>
<evidence type="ECO:0000259" key="13">
    <source>
        <dbReference type="PROSITE" id="PS50113"/>
    </source>
</evidence>
<protein>
    <recommendedName>
        <fullName evidence="2">histidine kinase</fullName>
        <ecNumber evidence="2">2.7.13.3</ecNumber>
    </recommendedName>
</protein>
<feature type="domain" description="Histidine kinase" evidence="10">
    <location>
        <begin position="422"/>
        <end position="645"/>
    </location>
</feature>
<evidence type="ECO:0000256" key="7">
    <source>
        <dbReference type="ARBA" id="ARBA00022840"/>
    </source>
</evidence>
<dbReference type="PANTHER" id="PTHR43065">
    <property type="entry name" value="SENSOR HISTIDINE KINASE"/>
    <property type="match status" value="1"/>
</dbReference>
<dbReference type="InterPro" id="IPR035965">
    <property type="entry name" value="PAS-like_dom_sf"/>
</dbReference>
<evidence type="ECO:0000256" key="5">
    <source>
        <dbReference type="ARBA" id="ARBA00022741"/>
    </source>
</evidence>
<dbReference type="InterPro" id="IPR013655">
    <property type="entry name" value="PAS_fold_3"/>
</dbReference>
<name>A0A7C3ZXM2_9CYAN</name>
<proteinExistence type="predicted"/>
<evidence type="ECO:0000256" key="2">
    <source>
        <dbReference type="ARBA" id="ARBA00012438"/>
    </source>
</evidence>
<comment type="caution">
    <text evidence="14">The sequence shown here is derived from an EMBL/GenBank/DDBJ whole genome shotgun (WGS) entry which is preliminary data.</text>
</comment>
<keyword evidence="4" id="KW-0808">Transferase</keyword>
<sequence length="782" mass="87141">MIDLNYNLQKNLALLGWLNDHADQGIFTTDINLKITGWNHWLEIHSGLLAPAMMGRYLLEAYPQLSQRRLEKFYNQALSGQVVFLSQRLHGYLLPLPAIAVNSKLPQMFQSVRIAPLMVHGRVLGTITTIEDVSERVVREAELQSKIDELQRTEAMLRSTQARLQHLLSSSPAIIYTSEAKGDYSATFVSDNITEKLGYLPEEFLSEANFWVERVHPDDKPHVFAEFNRLFQLGHHAFEYRFRHHDGSYRWLRDEMKLVRNPQGGVEEIVGAWSDITERKKSEAQVQEQAALLDIATDAIMVWDLENRILFWNKGAEHLYGWTALEAVSQNGYQLLGGKSASSLIEAKKVVLARGEWQGELHQITKNGKEALVASRWTLVLDERGVPKSILAVNTDITEKKKLESQFLRTQRLESIGTLASGIAHDLNNILTPILGAVQLLQIELPPDKRDLMLQMLETNTKRGAELIKQVLSFAKGFEGERGVVQVRHLINEIVAIAKETFPKSIEFFSDIPRDLQLIYGDTTQLHQILMNLSVNARDAMPDGGTLSIKAANVVVSEVEARNQLGNVKPGDYVMIQVGDTGSGIPPDILDRIFEPFFTTKETGKGTGLGLSTVIGIVKSHGGFVCVESEVGQGTEFTVYLPAFEAAEAPQEEDRDMPAGAGQLILLVDDEAPICEITKATLEKYAYRVLTASNGLEAVDLYVQYQDEISLVLLDLMMPARNGPSTIRCLQAIEPDVKIIAITGLRGHAMTAEAASMGVQAFVSKPYTNQELLKILYTTLST</sequence>
<feature type="modified residue" description="4-aspartylphosphate" evidence="9">
    <location>
        <position position="715"/>
    </location>
</feature>
<keyword evidence="8" id="KW-0902">Two-component regulatory system</keyword>
<dbReference type="Gene3D" id="3.30.450.20">
    <property type="entry name" value="PAS domain"/>
    <property type="match status" value="3"/>
</dbReference>
<reference evidence="14" key="1">
    <citation type="journal article" date="2020" name="mSystems">
        <title>Genome- and Community-Level Interaction Insights into Carbon Utilization and Element Cycling Functions of Hydrothermarchaeota in Hydrothermal Sediment.</title>
        <authorList>
            <person name="Zhou Z."/>
            <person name="Liu Y."/>
            <person name="Xu W."/>
            <person name="Pan J."/>
            <person name="Luo Z.H."/>
            <person name="Li M."/>
        </authorList>
    </citation>
    <scope>NUCLEOTIDE SEQUENCE [LARGE SCALE GENOMIC DNA]</scope>
    <source>
        <strain evidence="14">SpSt-374</strain>
    </source>
</reference>
<evidence type="ECO:0000256" key="8">
    <source>
        <dbReference type="ARBA" id="ARBA00023012"/>
    </source>
</evidence>
<dbReference type="CDD" id="cd00130">
    <property type="entry name" value="PAS"/>
    <property type="match status" value="2"/>
</dbReference>
<organism evidence="14">
    <name type="scientific">Planktothricoides sp. SpSt-374</name>
    <dbReference type="NCBI Taxonomy" id="2282167"/>
    <lineage>
        <taxon>Bacteria</taxon>
        <taxon>Bacillati</taxon>
        <taxon>Cyanobacteriota</taxon>
        <taxon>Cyanophyceae</taxon>
        <taxon>Oscillatoriophycideae</taxon>
        <taxon>Oscillatoriales</taxon>
        <taxon>Oscillatoriaceae</taxon>
        <taxon>Planktothricoides</taxon>
    </lineage>
</organism>
<dbReference type="SMART" id="SM00086">
    <property type="entry name" value="PAC"/>
    <property type="match status" value="2"/>
</dbReference>
<dbReference type="Gene3D" id="3.40.50.2300">
    <property type="match status" value="1"/>
</dbReference>
<dbReference type="InterPro" id="IPR001610">
    <property type="entry name" value="PAC"/>
</dbReference>
<keyword evidence="5" id="KW-0547">Nucleotide-binding</keyword>
<dbReference type="PROSITE" id="PS50110">
    <property type="entry name" value="RESPONSE_REGULATORY"/>
    <property type="match status" value="1"/>
</dbReference>
<dbReference type="PRINTS" id="PR00344">
    <property type="entry name" value="BCTRLSENSOR"/>
</dbReference>
<dbReference type="Pfam" id="PF08447">
    <property type="entry name" value="PAS_3"/>
    <property type="match status" value="1"/>
</dbReference>
<dbReference type="Gene3D" id="1.10.287.130">
    <property type="match status" value="1"/>
</dbReference>
<evidence type="ECO:0000256" key="6">
    <source>
        <dbReference type="ARBA" id="ARBA00022777"/>
    </source>
</evidence>
<feature type="domain" description="PAS" evidence="12">
    <location>
        <begin position="160"/>
        <end position="234"/>
    </location>
</feature>
<dbReference type="InterPro" id="IPR013767">
    <property type="entry name" value="PAS_fold"/>
</dbReference>
<gene>
    <name evidence="14" type="ORF">ENR15_24070</name>
</gene>
<dbReference type="GO" id="GO:0005524">
    <property type="term" value="F:ATP binding"/>
    <property type="evidence" value="ECO:0007669"/>
    <property type="project" value="UniProtKB-KW"/>
</dbReference>
<dbReference type="InterPro" id="IPR004358">
    <property type="entry name" value="Sig_transdc_His_kin-like_C"/>
</dbReference>
<keyword evidence="7" id="KW-0067">ATP-binding</keyword>
<dbReference type="InterPro" id="IPR003661">
    <property type="entry name" value="HisK_dim/P_dom"/>
</dbReference>
<dbReference type="SUPFAM" id="SSF47384">
    <property type="entry name" value="Homodimeric domain of signal transducing histidine kinase"/>
    <property type="match status" value="1"/>
</dbReference>
<dbReference type="SUPFAM" id="SSF52172">
    <property type="entry name" value="CheY-like"/>
    <property type="match status" value="1"/>
</dbReference>
<feature type="domain" description="PAS" evidence="12">
    <location>
        <begin position="285"/>
        <end position="355"/>
    </location>
</feature>
<dbReference type="Pfam" id="PF00989">
    <property type="entry name" value="PAS"/>
    <property type="match status" value="1"/>
</dbReference>
<dbReference type="CDD" id="cd00082">
    <property type="entry name" value="HisKA"/>
    <property type="match status" value="1"/>
</dbReference>
<evidence type="ECO:0000256" key="3">
    <source>
        <dbReference type="ARBA" id="ARBA00022553"/>
    </source>
</evidence>
<dbReference type="InterPro" id="IPR000700">
    <property type="entry name" value="PAS-assoc_C"/>
</dbReference>
<dbReference type="PROSITE" id="PS50113">
    <property type="entry name" value="PAC"/>
    <property type="match status" value="2"/>
</dbReference>
<dbReference type="InterPro" id="IPR001789">
    <property type="entry name" value="Sig_transdc_resp-reg_receiver"/>
</dbReference>
<accession>A0A7C3ZXM2</accession>
<dbReference type="SMART" id="SM00448">
    <property type="entry name" value="REC"/>
    <property type="match status" value="1"/>
</dbReference>
<dbReference type="NCBIfam" id="TIGR00229">
    <property type="entry name" value="sensory_box"/>
    <property type="match status" value="2"/>
</dbReference>
<dbReference type="EMBL" id="DSPX01000251">
    <property type="protein sequence ID" value="HGG03626.1"/>
    <property type="molecule type" value="Genomic_DNA"/>
</dbReference>
<evidence type="ECO:0000313" key="14">
    <source>
        <dbReference type="EMBL" id="HGG03626.1"/>
    </source>
</evidence>
<dbReference type="PROSITE" id="PS50109">
    <property type="entry name" value="HIS_KIN"/>
    <property type="match status" value="1"/>
</dbReference>
<evidence type="ECO:0000256" key="1">
    <source>
        <dbReference type="ARBA" id="ARBA00000085"/>
    </source>
</evidence>
<dbReference type="InterPro" id="IPR036890">
    <property type="entry name" value="HATPase_C_sf"/>
</dbReference>
<dbReference type="AlphaFoldDB" id="A0A7C3ZXM2"/>
<dbReference type="SUPFAM" id="SSF55874">
    <property type="entry name" value="ATPase domain of HSP90 chaperone/DNA topoisomerase II/histidine kinase"/>
    <property type="match status" value="1"/>
</dbReference>
<dbReference type="InterPro" id="IPR005467">
    <property type="entry name" value="His_kinase_dom"/>
</dbReference>
<evidence type="ECO:0000259" key="11">
    <source>
        <dbReference type="PROSITE" id="PS50110"/>
    </source>
</evidence>
<dbReference type="InterPro" id="IPR011006">
    <property type="entry name" value="CheY-like_superfamily"/>
</dbReference>
<comment type="catalytic activity">
    <reaction evidence="1">
        <text>ATP + protein L-histidine = ADP + protein N-phospho-L-histidine.</text>
        <dbReference type="EC" id="2.7.13.3"/>
    </reaction>
</comment>
<evidence type="ECO:0000259" key="10">
    <source>
        <dbReference type="PROSITE" id="PS50109"/>
    </source>
</evidence>
<keyword evidence="3 9" id="KW-0597">Phosphoprotein</keyword>
<evidence type="ECO:0000256" key="4">
    <source>
        <dbReference type="ARBA" id="ARBA00022679"/>
    </source>
</evidence>
<dbReference type="EC" id="2.7.13.3" evidence="2"/>
<feature type="domain" description="PAC" evidence="13">
    <location>
        <begin position="357"/>
        <end position="409"/>
    </location>
</feature>
<dbReference type="InterPro" id="IPR036097">
    <property type="entry name" value="HisK_dim/P_sf"/>
</dbReference>
<dbReference type="Pfam" id="PF00512">
    <property type="entry name" value="HisKA"/>
    <property type="match status" value="1"/>
</dbReference>
<dbReference type="CDD" id="cd00156">
    <property type="entry name" value="REC"/>
    <property type="match status" value="1"/>
</dbReference>
<evidence type="ECO:0000256" key="9">
    <source>
        <dbReference type="PROSITE-ProRule" id="PRU00169"/>
    </source>
</evidence>
<dbReference type="SUPFAM" id="SSF55785">
    <property type="entry name" value="PYP-like sensor domain (PAS domain)"/>
    <property type="match status" value="3"/>
</dbReference>
<dbReference type="GO" id="GO:0006355">
    <property type="term" value="P:regulation of DNA-templated transcription"/>
    <property type="evidence" value="ECO:0007669"/>
    <property type="project" value="InterPro"/>
</dbReference>
<dbReference type="SMART" id="SM00388">
    <property type="entry name" value="HisKA"/>
    <property type="match status" value="1"/>
</dbReference>
<keyword evidence="6" id="KW-0418">Kinase</keyword>
<dbReference type="PROSITE" id="PS50112">
    <property type="entry name" value="PAS"/>
    <property type="match status" value="2"/>
</dbReference>
<dbReference type="Gene3D" id="3.30.565.10">
    <property type="entry name" value="Histidine kinase-like ATPase, C-terminal domain"/>
    <property type="match status" value="1"/>
</dbReference>
<dbReference type="Pfam" id="PF00072">
    <property type="entry name" value="Response_reg"/>
    <property type="match status" value="1"/>
</dbReference>
<dbReference type="Pfam" id="PF02518">
    <property type="entry name" value="HATPase_c"/>
    <property type="match status" value="1"/>
</dbReference>
<feature type="domain" description="PAC" evidence="13">
    <location>
        <begin position="236"/>
        <end position="288"/>
    </location>
</feature>
<dbReference type="Pfam" id="PF08448">
    <property type="entry name" value="PAS_4"/>
    <property type="match status" value="1"/>
</dbReference>
<dbReference type="SMART" id="SM00091">
    <property type="entry name" value="PAS"/>
    <property type="match status" value="3"/>
</dbReference>
<dbReference type="InterPro" id="IPR003594">
    <property type="entry name" value="HATPase_dom"/>
</dbReference>